<sequence>MTVSAYLQNARTCERRAQEERNPRRRETWLRMARDWRERARSAGEKADELKEDR</sequence>
<name>A0ABT8SM57_9CAUL</name>
<feature type="compositionally biased region" description="Basic and acidic residues" evidence="1">
    <location>
        <begin position="12"/>
        <end position="24"/>
    </location>
</feature>
<dbReference type="RefSeq" id="WP_302110069.1">
    <property type="nucleotide sequence ID" value="NZ_JAUKTR010000003.1"/>
</dbReference>
<evidence type="ECO:0008006" key="4">
    <source>
        <dbReference type="Google" id="ProtNLM"/>
    </source>
</evidence>
<evidence type="ECO:0000313" key="2">
    <source>
        <dbReference type="EMBL" id="MDO1559647.1"/>
    </source>
</evidence>
<gene>
    <name evidence="2" type="ORF">Q0812_09425</name>
</gene>
<feature type="compositionally biased region" description="Polar residues" evidence="1">
    <location>
        <begin position="1"/>
        <end position="11"/>
    </location>
</feature>
<comment type="caution">
    <text evidence="2">The sequence shown here is derived from an EMBL/GenBank/DDBJ whole genome shotgun (WGS) entry which is preliminary data.</text>
</comment>
<protein>
    <recommendedName>
        <fullName evidence="4">ANR family transcriptional regulator</fullName>
    </recommendedName>
</protein>
<accession>A0ABT8SM57</accession>
<evidence type="ECO:0000313" key="3">
    <source>
        <dbReference type="Proteomes" id="UP001169063"/>
    </source>
</evidence>
<evidence type="ECO:0000256" key="1">
    <source>
        <dbReference type="SAM" id="MobiDB-lite"/>
    </source>
</evidence>
<feature type="region of interest" description="Disordered" evidence="1">
    <location>
        <begin position="1"/>
        <end position="24"/>
    </location>
</feature>
<keyword evidence="3" id="KW-1185">Reference proteome</keyword>
<organism evidence="2 3">
    <name type="scientific">Peiella sedimenti</name>
    <dbReference type="NCBI Taxonomy" id="3061083"/>
    <lineage>
        <taxon>Bacteria</taxon>
        <taxon>Pseudomonadati</taxon>
        <taxon>Pseudomonadota</taxon>
        <taxon>Alphaproteobacteria</taxon>
        <taxon>Caulobacterales</taxon>
        <taxon>Caulobacteraceae</taxon>
        <taxon>Peiella</taxon>
    </lineage>
</organism>
<proteinExistence type="predicted"/>
<reference evidence="2" key="1">
    <citation type="submission" date="2023-07" db="EMBL/GenBank/DDBJ databases">
        <title>Brevundimonas soil sp. nov., isolated from the soil of chemical plant.</title>
        <authorList>
            <person name="Wu N."/>
        </authorList>
    </citation>
    <scope>NUCLEOTIDE SEQUENCE</scope>
    <source>
        <strain evidence="2">XZ-24</strain>
    </source>
</reference>
<dbReference type="EMBL" id="JAUKTR010000003">
    <property type="protein sequence ID" value="MDO1559647.1"/>
    <property type="molecule type" value="Genomic_DNA"/>
</dbReference>
<dbReference type="Proteomes" id="UP001169063">
    <property type="component" value="Unassembled WGS sequence"/>
</dbReference>